<proteinExistence type="predicted"/>
<evidence type="ECO:0000313" key="1">
    <source>
        <dbReference type="EMBL" id="OAI16584.1"/>
    </source>
</evidence>
<name>A0A177NG35_9GAMM</name>
<dbReference type="STRING" id="980561.A1359_08050"/>
<dbReference type="OrthoDB" id="9937124at2"/>
<dbReference type="EMBL" id="LUUI01000095">
    <property type="protein sequence ID" value="OAI16584.1"/>
    <property type="molecule type" value="Genomic_DNA"/>
</dbReference>
<keyword evidence="2" id="KW-1185">Reference proteome</keyword>
<organism evidence="1 2">
    <name type="scientific">Methylomonas lenta</name>
    <dbReference type="NCBI Taxonomy" id="980561"/>
    <lineage>
        <taxon>Bacteria</taxon>
        <taxon>Pseudomonadati</taxon>
        <taxon>Pseudomonadota</taxon>
        <taxon>Gammaproteobacteria</taxon>
        <taxon>Methylococcales</taxon>
        <taxon>Methylococcaceae</taxon>
        <taxon>Methylomonas</taxon>
    </lineage>
</organism>
<dbReference type="RefSeq" id="WP_066981298.1">
    <property type="nucleotide sequence ID" value="NZ_LUUI01000095.1"/>
</dbReference>
<dbReference type="Proteomes" id="UP000078476">
    <property type="component" value="Unassembled WGS sequence"/>
</dbReference>
<accession>A0A177NG35</accession>
<sequence>MFNWIKKIAIYDFSLYEIDHEDFQLGFECVLPAEIQELLTGQNKSGRRINSKNAGEKEKLILDEHELALG</sequence>
<comment type="caution">
    <text evidence="1">The sequence shown here is derived from an EMBL/GenBank/DDBJ whole genome shotgun (WGS) entry which is preliminary data.</text>
</comment>
<gene>
    <name evidence="1" type="ORF">A1359_08050</name>
</gene>
<dbReference type="AlphaFoldDB" id="A0A177NG35"/>
<evidence type="ECO:0000313" key="2">
    <source>
        <dbReference type="Proteomes" id="UP000078476"/>
    </source>
</evidence>
<reference evidence="1 2" key="1">
    <citation type="submission" date="2016-03" db="EMBL/GenBank/DDBJ databases">
        <authorList>
            <person name="Ploux O."/>
        </authorList>
    </citation>
    <scope>NUCLEOTIDE SEQUENCE [LARGE SCALE GENOMIC DNA]</scope>
    <source>
        <strain evidence="1 2">R-45370</strain>
    </source>
</reference>
<protein>
    <submittedName>
        <fullName evidence="1">Uncharacterized protein</fullName>
    </submittedName>
</protein>